<dbReference type="PANTHER" id="PTHR33841:SF5">
    <property type="entry name" value="DNA METHYLASE (MODIFICATION METHYLASE) (METHYLTRANSFERASE)-RELATED"/>
    <property type="match status" value="1"/>
</dbReference>
<dbReference type="GO" id="GO:0000287">
    <property type="term" value="F:magnesium ion binding"/>
    <property type="evidence" value="ECO:0007669"/>
    <property type="project" value="InterPro"/>
</dbReference>
<dbReference type="STRING" id="631362.Thi970DRAFT_03813"/>
<dbReference type="Pfam" id="PF06616">
    <property type="entry name" value="BsuBI_PstI_RE"/>
    <property type="match status" value="1"/>
</dbReference>
<evidence type="ECO:0000313" key="12">
    <source>
        <dbReference type="Proteomes" id="UP000002964"/>
    </source>
</evidence>
<dbReference type="InterPro" id="IPR050953">
    <property type="entry name" value="N4_N6_ade-DNA_methylase"/>
</dbReference>
<dbReference type="GO" id="GO:0032259">
    <property type="term" value="P:methylation"/>
    <property type="evidence" value="ECO:0007669"/>
    <property type="project" value="UniProtKB-KW"/>
</dbReference>
<evidence type="ECO:0000259" key="8">
    <source>
        <dbReference type="Pfam" id="PF06616"/>
    </source>
</evidence>
<evidence type="ECO:0000256" key="4">
    <source>
        <dbReference type="ARBA" id="ARBA00022679"/>
    </source>
</evidence>
<evidence type="ECO:0000313" key="11">
    <source>
        <dbReference type="EMBL" id="EIC20191.1"/>
    </source>
</evidence>
<dbReference type="GO" id="GO:0009036">
    <property type="term" value="F:type II site-specific deoxyribonuclease activity"/>
    <property type="evidence" value="ECO:0007669"/>
    <property type="project" value="InterPro"/>
</dbReference>
<comment type="catalytic activity">
    <reaction evidence="7">
        <text>a 2'-deoxyadenosine in DNA + S-adenosyl-L-methionine = an N(6)-methyl-2'-deoxyadenosine in DNA + S-adenosyl-L-homocysteine + H(+)</text>
        <dbReference type="Rhea" id="RHEA:15197"/>
        <dbReference type="Rhea" id="RHEA-COMP:12418"/>
        <dbReference type="Rhea" id="RHEA-COMP:12419"/>
        <dbReference type="ChEBI" id="CHEBI:15378"/>
        <dbReference type="ChEBI" id="CHEBI:57856"/>
        <dbReference type="ChEBI" id="CHEBI:59789"/>
        <dbReference type="ChEBI" id="CHEBI:90615"/>
        <dbReference type="ChEBI" id="CHEBI:90616"/>
        <dbReference type="EC" id="2.1.1.72"/>
    </reaction>
</comment>
<dbReference type="Gene3D" id="3.40.50.150">
    <property type="entry name" value="Vaccinia Virus protein VP39"/>
    <property type="match status" value="1"/>
</dbReference>
<dbReference type="Gene3D" id="1.10.10.1820">
    <property type="entry name" value="BsuBI/PstI restriction endonuclease-like"/>
    <property type="match status" value="1"/>
</dbReference>
<dbReference type="AlphaFoldDB" id="H8Z4D4"/>
<dbReference type="InterPro" id="IPR041962">
    <property type="entry name" value="BsuBI/PstI_N_sf"/>
</dbReference>
<organism evidence="11 12">
    <name type="scientific">Thiorhodovibrio frisius</name>
    <dbReference type="NCBI Taxonomy" id="631362"/>
    <lineage>
        <taxon>Bacteria</taxon>
        <taxon>Pseudomonadati</taxon>
        <taxon>Pseudomonadota</taxon>
        <taxon>Gammaproteobacteria</taxon>
        <taxon>Chromatiales</taxon>
        <taxon>Chromatiaceae</taxon>
        <taxon>Thiorhodovibrio</taxon>
    </lineage>
</organism>
<dbReference type="Gene3D" id="3.40.1350.80">
    <property type="match status" value="1"/>
</dbReference>
<dbReference type="GO" id="GO:0009307">
    <property type="term" value="P:DNA restriction-modification system"/>
    <property type="evidence" value="ECO:0007669"/>
    <property type="project" value="UniProtKB-KW"/>
</dbReference>
<dbReference type="InterPro" id="IPR041454">
    <property type="entry name" value="BsuBI/PstI_N"/>
</dbReference>
<dbReference type="eggNOG" id="COG0827">
    <property type="taxonomic scope" value="Bacteria"/>
</dbReference>
<proteinExistence type="inferred from homology"/>
<dbReference type="InterPro" id="IPR029063">
    <property type="entry name" value="SAM-dependent_MTases_sf"/>
</dbReference>
<evidence type="ECO:0000256" key="5">
    <source>
        <dbReference type="ARBA" id="ARBA00022691"/>
    </source>
</evidence>
<evidence type="ECO:0000256" key="7">
    <source>
        <dbReference type="ARBA" id="ARBA00047942"/>
    </source>
</evidence>
<evidence type="ECO:0000256" key="3">
    <source>
        <dbReference type="ARBA" id="ARBA00022603"/>
    </source>
</evidence>
<dbReference type="GO" id="GO:0009007">
    <property type="term" value="F:site-specific DNA-methyltransferase (adenine-specific) activity"/>
    <property type="evidence" value="ECO:0007669"/>
    <property type="project" value="UniProtKB-EC"/>
</dbReference>
<keyword evidence="12" id="KW-1185">Reference proteome</keyword>
<keyword evidence="3 11" id="KW-0489">Methyltransferase</keyword>
<feature type="domain" description="BsuBI/PstI restriction endonuclease" evidence="8">
    <location>
        <begin position="660"/>
        <end position="813"/>
    </location>
</feature>
<comment type="similarity">
    <text evidence="1">Belongs to the N(4)/N(6)-methyltransferase family.</text>
</comment>
<feature type="domain" description="BsuBI/PstI restriction endonuclease HTH" evidence="10">
    <location>
        <begin position="511"/>
        <end position="648"/>
    </location>
</feature>
<sequence length="822" mass="91668">MAFRRKEEGETVLLSAVEHRRLQLSKTTRAEKKAHFGQFLTSERTAAFMAGLFPDGGGDCRLLDAGAGIGSLSAAFLDRWRNGGLHFQRVEIDAFELDHNLIEYLSATLTKFDGKGDFFVNIREEDFIHCAVESLTGDLFSSPLKHFTHAILNPPYKKINSNSAHRLALRRAGIETVNLYSAFVALAVGLSAQGGQIVAIIPRSFCNGPYYRPFRDFILERTAIRHMHLFESRSKAFKDDNVLQENIIIRLERGAQQGPVTVSTSADDSFSDLTAHQHPFDRIVFLDDPERFIHVPMSSQQSTFEQSLAIRYTLADIGIRISTGPVVDFRLKAHLRDTPGPGAVPLLYPGHFSSSGTIWPIEGMKKSNAIERNAETEKWLYPNGYYCVVRRFSSKEEKRRIVASVVEPGIFGEAPVLGFENHLNLFHDNKHGLPEPLARGLAVFLNMTAVDEQFRRFSGHTQVNATDLRLMRYPSRDALIQLGEWAASQGTLSQDQIDQARNTERMKEKNDSIGAAKQIILSLGLPRAQQNERSALCLLALLNLTPGKAWADAENPLIGITPIMDWAREHYGKDYAPNTRETVRRQTMHQFCDAGVALYNPDRPDRPVNSPKAVYQIEPAALDLLRTFGSPAWHQNLVAYLAKCETLVAKYAKERDQNRIPVEIAPGQQITISPGEHSELIRAIIEDFAPRFAPGSVLVYAGDTGDKWGYFDAALLAELGVDVDSHGKMPDVVLHYATKNWLVLVESVTSHGPVDGKRHAELADLFASSTAGLVYVTAFPNRAIMGRYLAEIAWETEVWVADAPSHLIHFNGERFLGPYSSP</sequence>
<reference evidence="11 12" key="2">
    <citation type="submission" date="2011-11" db="EMBL/GenBank/DDBJ databases">
        <authorList>
            <consortium name="US DOE Joint Genome Institute"/>
            <person name="Lucas S."/>
            <person name="Han J."/>
            <person name="Lapidus A."/>
            <person name="Cheng J.-F."/>
            <person name="Goodwin L."/>
            <person name="Pitluck S."/>
            <person name="Peters L."/>
            <person name="Ovchinnikova G."/>
            <person name="Zhang X."/>
            <person name="Detter J.C."/>
            <person name="Han C."/>
            <person name="Tapia R."/>
            <person name="Land M."/>
            <person name="Hauser L."/>
            <person name="Kyrpides N."/>
            <person name="Ivanova N."/>
            <person name="Pagani I."/>
            <person name="Vogl K."/>
            <person name="Liu Z."/>
            <person name="Overmann J."/>
            <person name="Frigaard N.-U."/>
            <person name="Bryant D."/>
            <person name="Woyke T."/>
        </authorList>
    </citation>
    <scope>NUCLEOTIDE SEQUENCE [LARGE SCALE GENOMIC DNA]</scope>
    <source>
        <strain evidence="11 12">970</strain>
    </source>
</reference>
<evidence type="ECO:0000256" key="2">
    <source>
        <dbReference type="ARBA" id="ARBA00011900"/>
    </source>
</evidence>
<dbReference type="PRINTS" id="PR00507">
    <property type="entry name" value="N12N6MTFRASE"/>
</dbReference>
<evidence type="ECO:0000256" key="1">
    <source>
        <dbReference type="ARBA" id="ARBA00006594"/>
    </source>
</evidence>
<feature type="domain" description="Type II methyltransferase M.TaqI-like" evidence="9">
    <location>
        <begin position="144"/>
        <end position="237"/>
    </location>
</feature>
<evidence type="ECO:0000259" key="10">
    <source>
        <dbReference type="Pfam" id="PF17728"/>
    </source>
</evidence>
<dbReference type="Pfam" id="PF07669">
    <property type="entry name" value="Eco57I"/>
    <property type="match status" value="1"/>
</dbReference>
<name>H8Z4D4_9GAMM</name>
<protein>
    <recommendedName>
        <fullName evidence="2">site-specific DNA-methyltransferase (adenine-specific)</fullName>
        <ecNumber evidence="2">2.1.1.72</ecNumber>
    </recommendedName>
</protein>
<dbReference type="Proteomes" id="UP000002964">
    <property type="component" value="Unassembled WGS sequence"/>
</dbReference>
<accession>H8Z4D4</accession>
<dbReference type="Pfam" id="PF17728">
    <property type="entry name" value="BsuBI_PstI_RE_N"/>
    <property type="match status" value="1"/>
</dbReference>
<evidence type="ECO:0000259" key="9">
    <source>
        <dbReference type="Pfam" id="PF07669"/>
    </source>
</evidence>
<dbReference type="EMBL" id="JH603170">
    <property type="protein sequence ID" value="EIC20191.1"/>
    <property type="molecule type" value="Genomic_DNA"/>
</dbReference>
<dbReference type="InterPro" id="IPR011639">
    <property type="entry name" value="MethylTrfase_TaqI-like_dom"/>
</dbReference>
<evidence type="ECO:0000256" key="6">
    <source>
        <dbReference type="ARBA" id="ARBA00022747"/>
    </source>
</evidence>
<keyword evidence="4 11" id="KW-0808">Transferase</keyword>
<dbReference type="SUPFAM" id="SSF53335">
    <property type="entry name" value="S-adenosyl-L-methionine-dependent methyltransferases"/>
    <property type="match status" value="1"/>
</dbReference>
<dbReference type="InterPro" id="IPR041963">
    <property type="entry name" value="BsuBI/PstI_C_sf"/>
</dbReference>
<dbReference type="GO" id="GO:0003677">
    <property type="term" value="F:DNA binding"/>
    <property type="evidence" value="ECO:0007669"/>
    <property type="project" value="InterPro"/>
</dbReference>
<dbReference type="InterPro" id="IPR009528">
    <property type="entry name" value="Restrct_endonuc_II_BsuBI_C"/>
</dbReference>
<dbReference type="HOGENOM" id="CLU_025185_0_0_6"/>
<reference evidence="12" key="1">
    <citation type="submission" date="2011-06" db="EMBL/GenBank/DDBJ databases">
        <authorList>
            <consortium name="US DOE Joint Genome Institute (JGI-PGF)"/>
            <person name="Lucas S."/>
            <person name="Han J."/>
            <person name="Lapidus A."/>
            <person name="Cheng J.-F."/>
            <person name="Goodwin L."/>
            <person name="Pitluck S."/>
            <person name="Peters L."/>
            <person name="Land M.L."/>
            <person name="Hauser L."/>
            <person name="Vogl K."/>
            <person name="Liu Z."/>
            <person name="Overmann J."/>
            <person name="Frigaard N.-U."/>
            <person name="Bryant D.A."/>
            <person name="Woyke T.J."/>
        </authorList>
    </citation>
    <scope>NUCLEOTIDE SEQUENCE [LARGE SCALE GENOMIC DNA]</scope>
    <source>
        <strain evidence="12">970</strain>
    </source>
</reference>
<dbReference type="EC" id="2.1.1.72" evidence="2"/>
<gene>
    <name evidence="11" type="ORF">Thi970DRAFT_03813</name>
</gene>
<dbReference type="PANTHER" id="PTHR33841">
    <property type="entry name" value="DNA METHYLTRANSFERASE YEEA-RELATED"/>
    <property type="match status" value="1"/>
</dbReference>
<keyword evidence="6" id="KW-0680">Restriction system</keyword>
<keyword evidence="5" id="KW-0949">S-adenosyl-L-methionine</keyword>